<dbReference type="AlphaFoldDB" id="A0A2P2CEZ8"/>
<dbReference type="GO" id="GO:0004497">
    <property type="term" value="F:monooxygenase activity"/>
    <property type="evidence" value="ECO:0007669"/>
    <property type="project" value="TreeGrafter"/>
</dbReference>
<dbReference type="SUPFAM" id="SSF51905">
    <property type="entry name" value="FAD/NAD(P)-binding domain"/>
    <property type="match status" value="2"/>
</dbReference>
<dbReference type="GO" id="GO:0050660">
    <property type="term" value="F:flavin adenine dinucleotide binding"/>
    <property type="evidence" value="ECO:0007669"/>
    <property type="project" value="TreeGrafter"/>
</dbReference>
<dbReference type="PANTHER" id="PTHR43539">
    <property type="entry name" value="FLAVIN-BINDING MONOOXYGENASE-LIKE PROTEIN (AFU_ORTHOLOGUE AFUA_4G09220)"/>
    <property type="match status" value="1"/>
</dbReference>
<dbReference type="PRINTS" id="PR00368">
    <property type="entry name" value="FADPNR"/>
</dbReference>
<gene>
    <name evidence="2" type="ORF">NOCA1210134</name>
</gene>
<accession>A0A2P2CEZ8</accession>
<dbReference type="PANTHER" id="PTHR43539:SF78">
    <property type="entry name" value="FLAVIN-CONTAINING MONOOXYGENASE"/>
    <property type="match status" value="1"/>
</dbReference>
<dbReference type="EMBL" id="CZKB01000014">
    <property type="protein sequence ID" value="CUR60497.1"/>
    <property type="molecule type" value="Genomic_DNA"/>
</dbReference>
<name>A0A2P2CEZ8_9ZZZZ</name>
<dbReference type="InterPro" id="IPR050982">
    <property type="entry name" value="Auxin_biosynth/cation_transpt"/>
</dbReference>
<dbReference type="Pfam" id="PF13738">
    <property type="entry name" value="Pyr_redox_3"/>
    <property type="match status" value="1"/>
</dbReference>
<sequence length="434" mass="46193">MTTIDTVVIGAGHAGLAVSKLLTDAGREHVVLDRGRIGDRWRTERWDSLHLLTPSWMTRLPGWGYSGPDPDGYLGAGSFVGLLEAYAASFGAPVVGRATVHEVAPAPGRGAARRYRVATSRGTWHARHVVIATGPHGTPYVPAGLAGTDIGRVDLVTSNRYRNPGRLGAGGVLVVGASASGLQIADELNRAGRDVTIAVGRHTRMPRRHRGLDIFWWLENTGRLARTIDEVPDPVAARAETSLQLVGRDDHERATQDLDLGGLQARGVRLVGRVEAVEGRTARLRDDLAATVGAADAALDGFLDSLDRFVERVGLGNQLWDSPRPRPVSVASAPTRLDLGAEGIGTVLVAAGYRPHHPWLRLPITDSDGTIRQRRGVTPAEGVYVVGQRFQHRRDSGYIDGARHDAASVVSHLLASSGSGSLAAPLSDAEEPAA</sequence>
<dbReference type="Gene3D" id="3.50.50.60">
    <property type="entry name" value="FAD/NAD(P)-binding domain"/>
    <property type="match status" value="2"/>
</dbReference>
<evidence type="ECO:0000313" key="2">
    <source>
        <dbReference type="EMBL" id="CUR60497.1"/>
    </source>
</evidence>
<evidence type="ECO:0000256" key="1">
    <source>
        <dbReference type="ARBA" id="ARBA00023002"/>
    </source>
</evidence>
<keyword evidence="1" id="KW-0560">Oxidoreductase</keyword>
<organism evidence="2">
    <name type="scientific">metagenome</name>
    <dbReference type="NCBI Taxonomy" id="256318"/>
    <lineage>
        <taxon>unclassified sequences</taxon>
        <taxon>metagenomes</taxon>
    </lineage>
</organism>
<dbReference type="InterPro" id="IPR036188">
    <property type="entry name" value="FAD/NAD-bd_sf"/>
</dbReference>
<protein>
    <submittedName>
        <fullName evidence="2">Putative flavoprotein</fullName>
    </submittedName>
</protein>
<proteinExistence type="predicted"/>
<dbReference type="PRINTS" id="PR00411">
    <property type="entry name" value="PNDRDTASEI"/>
</dbReference>
<reference evidence="2" key="1">
    <citation type="submission" date="2015-08" db="EMBL/GenBank/DDBJ databases">
        <authorList>
            <person name="Babu N.S."/>
            <person name="Beckwith C.J."/>
            <person name="Beseler K.G."/>
            <person name="Brison A."/>
            <person name="Carone J.V."/>
            <person name="Caskin T.P."/>
            <person name="Diamond M."/>
            <person name="Durham M.E."/>
            <person name="Foxe J.M."/>
            <person name="Go M."/>
            <person name="Henderson B.A."/>
            <person name="Jones I.B."/>
            <person name="McGettigan J.A."/>
            <person name="Micheletti S.J."/>
            <person name="Nasrallah M.E."/>
            <person name="Ortiz D."/>
            <person name="Piller C.R."/>
            <person name="Privatt S.R."/>
            <person name="Schneider S.L."/>
            <person name="Sharp S."/>
            <person name="Smith T.C."/>
            <person name="Stanton J.D."/>
            <person name="Ullery H.E."/>
            <person name="Wilson R.J."/>
            <person name="Serrano M.G."/>
            <person name="Buck G."/>
            <person name="Lee V."/>
            <person name="Wang Y."/>
            <person name="Carvalho R."/>
            <person name="Voegtly L."/>
            <person name="Shi R."/>
            <person name="Duckworth R."/>
            <person name="Johnson A."/>
            <person name="Loviza R."/>
            <person name="Walstead R."/>
            <person name="Shah Z."/>
            <person name="Kiflezghi M."/>
            <person name="Wade K."/>
            <person name="Ball S.L."/>
            <person name="Bradley K.W."/>
            <person name="Asai D.J."/>
            <person name="Bowman C.A."/>
            <person name="Russell D.A."/>
            <person name="Pope W.H."/>
            <person name="Jacobs-Sera D."/>
            <person name="Hendrix R.W."/>
            <person name="Hatfull G.F."/>
        </authorList>
    </citation>
    <scope>NUCLEOTIDE SEQUENCE</scope>
</reference>